<comment type="similarity">
    <text evidence="2">Belongs to the PC-esterase family. TBL subfamily.</text>
</comment>
<feature type="transmembrane region" description="Helical" evidence="9">
    <location>
        <begin position="20"/>
        <end position="40"/>
    </location>
</feature>
<protein>
    <submittedName>
        <fullName evidence="12">Protein trichome birefringence-like 6</fullName>
    </submittedName>
</protein>
<dbReference type="InterPro" id="IPR025846">
    <property type="entry name" value="TBL_N"/>
</dbReference>
<feature type="domain" description="Trichome birefringence-like C-terminal" evidence="10">
    <location>
        <begin position="370"/>
        <end position="647"/>
    </location>
</feature>
<dbReference type="AlphaFoldDB" id="A0AAQ3Q7B6"/>
<dbReference type="GO" id="GO:0000139">
    <property type="term" value="C:Golgi membrane"/>
    <property type="evidence" value="ECO:0007669"/>
    <property type="project" value="UniProtKB-SubCell"/>
</dbReference>
<dbReference type="Pfam" id="PF14416">
    <property type="entry name" value="PMR5N"/>
    <property type="match status" value="1"/>
</dbReference>
<evidence type="ECO:0000259" key="10">
    <source>
        <dbReference type="Pfam" id="PF13839"/>
    </source>
</evidence>
<evidence type="ECO:0000313" key="12">
    <source>
        <dbReference type="EMBL" id="WOL00284.1"/>
    </source>
</evidence>
<feature type="domain" description="Trichome birefringence-like N-terminal" evidence="11">
    <location>
        <begin position="317"/>
        <end position="369"/>
    </location>
</feature>
<dbReference type="Proteomes" id="UP001327560">
    <property type="component" value="Chromosome 3"/>
</dbReference>
<evidence type="ECO:0000256" key="7">
    <source>
        <dbReference type="ARBA" id="ARBA00023136"/>
    </source>
</evidence>
<evidence type="ECO:0000256" key="4">
    <source>
        <dbReference type="ARBA" id="ARBA00022968"/>
    </source>
</evidence>
<keyword evidence="7 9" id="KW-0472">Membrane</keyword>
<feature type="compositionally biased region" description="Polar residues" evidence="8">
    <location>
        <begin position="228"/>
        <end position="240"/>
    </location>
</feature>
<evidence type="ECO:0000256" key="6">
    <source>
        <dbReference type="ARBA" id="ARBA00023034"/>
    </source>
</evidence>
<keyword evidence="13" id="KW-1185">Reference proteome</keyword>
<evidence type="ECO:0000256" key="9">
    <source>
        <dbReference type="SAM" id="Phobius"/>
    </source>
</evidence>
<evidence type="ECO:0000256" key="3">
    <source>
        <dbReference type="ARBA" id="ARBA00022692"/>
    </source>
</evidence>
<proteinExistence type="inferred from homology"/>
<feature type="compositionally biased region" description="Acidic residues" evidence="8">
    <location>
        <begin position="267"/>
        <end position="288"/>
    </location>
</feature>
<dbReference type="PANTHER" id="PTHR32285:SF19">
    <property type="entry name" value="PROTEIN TRICHOME BIREFRINGENCE-LIKE 6"/>
    <property type="match status" value="1"/>
</dbReference>
<evidence type="ECO:0000256" key="1">
    <source>
        <dbReference type="ARBA" id="ARBA00004323"/>
    </source>
</evidence>
<sequence length="660" mass="74034">MERTRSLPRSFSLKPTRLLLLSSTISSSLLFCIYFSFWLLDSTPSDHSAAYFQLIGGVKIPKVHSFAAPSSSLVVNGTGNPITEETLTIATGNPSLESLDVEKAQNDGVLNEFRVREAADSSIEELDSEDGRANANVMFFGDTTTSGGNPSMSEKKNSTDLADDKLEESYGLSDDVIASNSELDNRSFKSLDVGEQRKDERLSNDQVSEAVDSSIEELDSADDRANDNDTLFNDTISGDNPSIFEDKNSSNLPDVNLKQSYDLSDELLDSNSESDDGDTEKEEVEDDIMMGNRSSYSSLDQSKVSLVDNNETEGTSTCDITDGRWVFDESYPLYPANSCPFVDEGFSCVANGRIDNDYMKWRWQPNGCSIPRFNPVKMLELIRGKRLVFVGDSINRNQWESMLCMLRTALSDPSRVYEAHRRRITKNRGNYNFKFPDYGCSVEYYVTHHLVHEGKARIGQRRVSTLRIDTVDRGSSRWRGADILVFNSAHWWSHHKTKAGVNYYQEGNRVHPRLDVSTAFRKALSTWALWVDQHVIPGKTQVFFRSSAPSHFSGGEWNSGGHCKESIHPLNKTYVRQVPEKNIILEQVVKKMKTPVTILNITNLSGLRIDGHPSVYGRTLGRPPTSIQDCSHWCLPGVPDTWNELLYFHLLSRNKAAVAS</sequence>
<gene>
    <name evidence="12" type="ORF">Cni_G08997</name>
</gene>
<evidence type="ECO:0000313" key="13">
    <source>
        <dbReference type="Proteomes" id="UP001327560"/>
    </source>
</evidence>
<evidence type="ECO:0000256" key="5">
    <source>
        <dbReference type="ARBA" id="ARBA00022989"/>
    </source>
</evidence>
<feature type="compositionally biased region" description="Polar residues" evidence="8">
    <location>
        <begin position="292"/>
        <end position="303"/>
    </location>
</feature>
<keyword evidence="6" id="KW-0333">Golgi apparatus</keyword>
<reference evidence="12 13" key="1">
    <citation type="submission" date="2023-10" db="EMBL/GenBank/DDBJ databases">
        <title>Chromosome-scale genome assembly provides insights into flower coloration mechanisms of Canna indica.</title>
        <authorList>
            <person name="Li C."/>
        </authorList>
    </citation>
    <scope>NUCLEOTIDE SEQUENCE [LARGE SCALE GENOMIC DNA]</scope>
    <source>
        <tissue evidence="12">Flower</tissue>
    </source>
</reference>
<feature type="region of interest" description="Disordered" evidence="8">
    <location>
        <begin position="197"/>
        <end position="255"/>
    </location>
</feature>
<organism evidence="12 13">
    <name type="scientific">Canna indica</name>
    <name type="common">Indian-shot</name>
    <dbReference type="NCBI Taxonomy" id="4628"/>
    <lineage>
        <taxon>Eukaryota</taxon>
        <taxon>Viridiplantae</taxon>
        <taxon>Streptophyta</taxon>
        <taxon>Embryophyta</taxon>
        <taxon>Tracheophyta</taxon>
        <taxon>Spermatophyta</taxon>
        <taxon>Magnoliopsida</taxon>
        <taxon>Liliopsida</taxon>
        <taxon>Zingiberales</taxon>
        <taxon>Cannaceae</taxon>
        <taxon>Canna</taxon>
    </lineage>
</organism>
<dbReference type="Pfam" id="PF13839">
    <property type="entry name" value="PC-Esterase"/>
    <property type="match status" value="1"/>
</dbReference>
<keyword evidence="3 9" id="KW-0812">Transmembrane</keyword>
<evidence type="ECO:0000256" key="8">
    <source>
        <dbReference type="SAM" id="MobiDB-lite"/>
    </source>
</evidence>
<dbReference type="InterPro" id="IPR026057">
    <property type="entry name" value="TBL_C"/>
</dbReference>
<comment type="subcellular location">
    <subcellularLocation>
        <location evidence="1">Golgi apparatus membrane</location>
        <topology evidence="1">Single-pass type II membrane protein</topology>
    </subcellularLocation>
</comment>
<evidence type="ECO:0000259" key="11">
    <source>
        <dbReference type="Pfam" id="PF14416"/>
    </source>
</evidence>
<feature type="region of interest" description="Disordered" evidence="8">
    <location>
        <begin position="140"/>
        <end position="160"/>
    </location>
</feature>
<dbReference type="PANTHER" id="PTHR32285">
    <property type="entry name" value="PROTEIN TRICHOME BIREFRINGENCE-LIKE 9-RELATED"/>
    <property type="match status" value="1"/>
</dbReference>
<keyword evidence="5 9" id="KW-1133">Transmembrane helix</keyword>
<keyword evidence="4" id="KW-0735">Signal-anchor</keyword>
<feature type="region of interest" description="Disordered" evidence="8">
    <location>
        <begin position="267"/>
        <end position="303"/>
    </location>
</feature>
<dbReference type="EMBL" id="CP136892">
    <property type="protein sequence ID" value="WOL00284.1"/>
    <property type="molecule type" value="Genomic_DNA"/>
</dbReference>
<feature type="compositionally biased region" description="Polar residues" evidence="8">
    <location>
        <begin position="142"/>
        <end position="152"/>
    </location>
</feature>
<name>A0AAQ3Q7B6_9LILI</name>
<evidence type="ECO:0000256" key="2">
    <source>
        <dbReference type="ARBA" id="ARBA00007727"/>
    </source>
</evidence>
<dbReference type="InterPro" id="IPR029962">
    <property type="entry name" value="TBL"/>
</dbReference>
<accession>A0AAQ3Q7B6</accession>
<dbReference type="GO" id="GO:1990538">
    <property type="term" value="F:xylan O-acetyltransferase activity"/>
    <property type="evidence" value="ECO:0007669"/>
    <property type="project" value="UniProtKB-ARBA"/>
</dbReference>